<dbReference type="AlphaFoldDB" id="A0A5C6U3E9"/>
<dbReference type="EMBL" id="VOPW01000001">
    <property type="protein sequence ID" value="TXC67377.1"/>
    <property type="molecule type" value="Genomic_DNA"/>
</dbReference>
<accession>A0A5C6U3E9</accession>
<feature type="compositionally biased region" description="Basic residues" evidence="1">
    <location>
        <begin position="113"/>
        <end position="124"/>
    </location>
</feature>
<gene>
    <name evidence="2" type="ORF">FSC37_21840</name>
</gene>
<proteinExistence type="predicted"/>
<dbReference type="PANTHER" id="PTHR43737">
    <property type="entry name" value="BLL7424 PROTEIN"/>
    <property type="match status" value="1"/>
</dbReference>
<reference evidence="2 3" key="1">
    <citation type="submission" date="2019-08" db="EMBL/GenBank/DDBJ databases">
        <authorList>
            <person name="Khan S.A."/>
            <person name="Jeon C.O."/>
            <person name="Jeong S.E."/>
        </authorList>
    </citation>
    <scope>NUCLEOTIDE SEQUENCE [LARGE SCALE GENOMIC DNA]</scope>
    <source>
        <strain evidence="3">IMCC1728</strain>
    </source>
</reference>
<dbReference type="Pfam" id="PF07394">
    <property type="entry name" value="DUF1501"/>
    <property type="match status" value="1"/>
</dbReference>
<feature type="region of interest" description="Disordered" evidence="1">
    <location>
        <begin position="41"/>
        <end position="154"/>
    </location>
</feature>
<dbReference type="PANTHER" id="PTHR43737:SF1">
    <property type="entry name" value="DUF1501 DOMAIN-CONTAINING PROTEIN"/>
    <property type="match status" value="1"/>
</dbReference>
<organism evidence="2 3">
    <name type="scientific">Piscinibacter aquaticus</name>
    <dbReference type="NCBI Taxonomy" id="392597"/>
    <lineage>
        <taxon>Bacteria</taxon>
        <taxon>Pseudomonadati</taxon>
        <taxon>Pseudomonadota</taxon>
        <taxon>Betaproteobacteria</taxon>
        <taxon>Burkholderiales</taxon>
        <taxon>Sphaerotilaceae</taxon>
        <taxon>Piscinibacter</taxon>
    </lineage>
</organism>
<evidence type="ECO:0000313" key="3">
    <source>
        <dbReference type="Proteomes" id="UP000321832"/>
    </source>
</evidence>
<feature type="compositionally biased region" description="Basic residues" evidence="1">
    <location>
        <begin position="90"/>
        <end position="104"/>
    </location>
</feature>
<protein>
    <submittedName>
        <fullName evidence="2">DUF1501 domain-containing protein</fullName>
    </submittedName>
</protein>
<sequence length="421" mass="45740">MPARPSARRRGWVVCCRSRRPMRRAAALRCTRRWARCRQCSTPTAAGHPAERRPADPADQQDAVQPVEPSEAGQPVLAQRPAEHTAVVRAGRRDRRLGRAHGRPARLDEQPHRVHLHHRRRQRRLAVGQRGAPVPGDQQRCDPSGHQRRRPVYGSAAVGRAMERIVMTTRGGHLLEADLSAVAARSMQAESLLRNALKPASDPLFGTAPASGNYNATNDPKLRYADPNNPGTTVANPLAQQLQIVARMIDAAGTAEIGAKRQVFFVSMGGFDTHDAQNNNHAQLMARLAHALRYFDDTLGAMGARNQVTTFTASDFGRTFTSNGDGTDHGWGAHHFVAGGAVRGGDLYGTFPVYGAKNANNNNFDSSPDQIGNGALLPTTSVDQLGATLGKWFGLSDTQLLDVFPNLRNFSGRDLGFMNPA</sequence>
<name>A0A5C6U3E9_9BURK</name>
<dbReference type="InterPro" id="IPR010869">
    <property type="entry name" value="DUF1501"/>
</dbReference>
<comment type="caution">
    <text evidence="2">The sequence shown here is derived from an EMBL/GenBank/DDBJ whole genome shotgun (WGS) entry which is preliminary data.</text>
</comment>
<evidence type="ECO:0000313" key="2">
    <source>
        <dbReference type="EMBL" id="TXC67377.1"/>
    </source>
</evidence>
<keyword evidence="3" id="KW-1185">Reference proteome</keyword>
<evidence type="ECO:0000256" key="1">
    <source>
        <dbReference type="SAM" id="MobiDB-lite"/>
    </source>
</evidence>
<dbReference type="Proteomes" id="UP000321832">
    <property type="component" value="Unassembled WGS sequence"/>
</dbReference>